<evidence type="ECO:0000313" key="2">
    <source>
        <dbReference type="Proteomes" id="UP001732700"/>
    </source>
</evidence>
<organism evidence="1 2">
    <name type="scientific">Avena sativa</name>
    <name type="common">Oat</name>
    <dbReference type="NCBI Taxonomy" id="4498"/>
    <lineage>
        <taxon>Eukaryota</taxon>
        <taxon>Viridiplantae</taxon>
        <taxon>Streptophyta</taxon>
        <taxon>Embryophyta</taxon>
        <taxon>Tracheophyta</taxon>
        <taxon>Spermatophyta</taxon>
        <taxon>Magnoliopsida</taxon>
        <taxon>Liliopsida</taxon>
        <taxon>Poales</taxon>
        <taxon>Poaceae</taxon>
        <taxon>BOP clade</taxon>
        <taxon>Pooideae</taxon>
        <taxon>Poodae</taxon>
        <taxon>Poeae</taxon>
        <taxon>Poeae Chloroplast Group 1 (Aveneae type)</taxon>
        <taxon>Aveninae</taxon>
        <taxon>Avena</taxon>
    </lineage>
</organism>
<accession>A0ACD5VL70</accession>
<protein>
    <submittedName>
        <fullName evidence="1">Uncharacterized protein</fullName>
    </submittedName>
</protein>
<name>A0ACD5VL70_AVESA</name>
<keyword evidence="2" id="KW-1185">Reference proteome</keyword>
<reference evidence="1" key="1">
    <citation type="submission" date="2021-05" db="EMBL/GenBank/DDBJ databases">
        <authorList>
            <person name="Scholz U."/>
            <person name="Mascher M."/>
            <person name="Fiebig A."/>
        </authorList>
    </citation>
    <scope>NUCLEOTIDE SEQUENCE [LARGE SCALE GENOMIC DNA]</scope>
</reference>
<evidence type="ECO:0000313" key="1">
    <source>
        <dbReference type="EnsemblPlants" id="AVESA.00010b.r2.3CG0464350.1.CDS"/>
    </source>
</evidence>
<proteinExistence type="predicted"/>
<reference evidence="1" key="2">
    <citation type="submission" date="2025-09" db="UniProtKB">
        <authorList>
            <consortium name="EnsemblPlants"/>
        </authorList>
    </citation>
    <scope>IDENTIFICATION</scope>
</reference>
<dbReference type="Proteomes" id="UP001732700">
    <property type="component" value="Chromosome 3C"/>
</dbReference>
<sequence>MGDSSVQELCESMKKVFAQFMETQLKSSSTSEGSKIILEQNPVKLSGPGNYFSWARHASLILGSHGLHKFLKEDGEKSVDGDEKQEQWEQNQQRVMVWLLGSMDASVREQVENLQTAAQIWKEIEKQFSGRSNKMQVCRVLREMRYIKQDNKSVTEYAGELKKLYRDLEFFRPFKPHDPRDLSLLREWFEPLLVEIFLDGLNSEFSLRREMIFSAPEWPTLDETISSILEEETRLIHQSPTSRATDSHAALSLCPMSQAVALSKFGNQKKGKGVCEHCKRPGHIKDDCYKLHGFPNAKMFCDHCKMPNHTRDKCYELHGYPDGMQRKRFNSNKNIRGNQQNRAHVTSSTGELSGSAAQALEEFKSKLILADKAVATEGPSSSVSSFHAGAYKGTEDGETPWDWDRA</sequence>
<dbReference type="EnsemblPlants" id="AVESA.00010b.r2.3CG0464350.1">
    <property type="protein sequence ID" value="AVESA.00010b.r2.3CG0464350.1.CDS"/>
    <property type="gene ID" value="AVESA.00010b.r2.3CG0464350"/>
</dbReference>